<feature type="transmembrane region" description="Helical" evidence="7">
    <location>
        <begin position="393"/>
        <end position="414"/>
    </location>
</feature>
<keyword evidence="5" id="KW-0479">Metal-binding</keyword>
<feature type="transmembrane region" description="Helical" evidence="7">
    <location>
        <begin position="434"/>
        <end position="455"/>
    </location>
</feature>
<sequence length="573" mass="63963">MSSTTLLVELSLILSIGFAILFFMYYKYLNAKTEADVAANENNYYDYGSYLRENKRKGGFLSPNNFILNDSKSIGMRYIMSAIVFFFIAGSFGLLMRVSLVEPNPTLFAGREVLYDVLTTEHSILMIYMWALGGAMGIAYYLLPSFLKVKADKYGSISSTAFWIYLLGGVFILLSRTSTRWYFYPPLALQLNPYGAGAYNWLAVIGLEMIFIGITIAAIVVIRMIIMDRGDNVPLTKMPLFAWSVLFTLLMFLASAPFLMSALVMLFYDFFNPIFFTGVAGASSPLSFAELFWIWGHPIVYIAILPEFGLIYEIIPKFTGKKIYSYTSGVIGLALLMPLSELVWGHHLLNSGFGLQWGLFFSTASFLVVIPSAITIFNYIASLWTADKIRLSTPMLFVVNGIFDFIIGGITGVMQSMLVVNIQVHGTYWVTGHFHFIFMGITTGILFASVYMLWPTITRGRKYDQRLATWHMALTAIGSFIMSMGWTIGGFLGMPRYVSGYFARFQVYQDIAIAGGVIIGIGQLFFLANLIKSTLDEPSTTTNNAFEDTYNDEEPSPDKEPEPLGNPSAVGGE</sequence>
<evidence type="ECO:0000256" key="7">
    <source>
        <dbReference type="SAM" id="Phobius"/>
    </source>
</evidence>
<feature type="transmembrane region" description="Helical" evidence="7">
    <location>
        <begin position="511"/>
        <end position="531"/>
    </location>
</feature>
<keyword evidence="5" id="KW-0249">Electron transport</keyword>
<keyword evidence="4 7" id="KW-0472">Membrane</keyword>
<evidence type="ECO:0000313" key="9">
    <source>
        <dbReference type="EMBL" id="SIM70254.1"/>
    </source>
</evidence>
<dbReference type="Gene3D" id="1.20.210.10">
    <property type="entry name" value="Cytochrome c oxidase-like, subunit I domain"/>
    <property type="match status" value="1"/>
</dbReference>
<evidence type="ECO:0000256" key="1">
    <source>
        <dbReference type="ARBA" id="ARBA00004141"/>
    </source>
</evidence>
<name>A0A1N5VB77_9ARCH</name>
<feature type="transmembrane region" description="Helical" evidence="7">
    <location>
        <begin position="155"/>
        <end position="178"/>
    </location>
</feature>
<evidence type="ECO:0000256" key="5">
    <source>
        <dbReference type="RuleBase" id="RU000370"/>
    </source>
</evidence>
<evidence type="ECO:0000256" key="3">
    <source>
        <dbReference type="ARBA" id="ARBA00022989"/>
    </source>
</evidence>
<organism evidence="9 10">
    <name type="scientific">Cuniculiplasma divulgatum</name>
    <dbReference type="NCBI Taxonomy" id="1673428"/>
    <lineage>
        <taxon>Archaea</taxon>
        <taxon>Methanobacteriati</taxon>
        <taxon>Thermoplasmatota</taxon>
        <taxon>Thermoplasmata</taxon>
        <taxon>Thermoplasmatales</taxon>
        <taxon>Cuniculiplasmataceae</taxon>
        <taxon>Cuniculiplasma</taxon>
    </lineage>
</organism>
<evidence type="ECO:0000256" key="6">
    <source>
        <dbReference type="SAM" id="MobiDB-lite"/>
    </source>
</evidence>
<gene>
    <name evidence="9" type="ORF">CSP5_1312</name>
</gene>
<comment type="similarity">
    <text evidence="5">Belongs to the heme-copper respiratory oxidase family.</text>
</comment>
<evidence type="ECO:0000256" key="2">
    <source>
        <dbReference type="ARBA" id="ARBA00022692"/>
    </source>
</evidence>
<dbReference type="GO" id="GO:0009060">
    <property type="term" value="P:aerobic respiration"/>
    <property type="evidence" value="ECO:0007669"/>
    <property type="project" value="InterPro"/>
</dbReference>
<dbReference type="CDD" id="cd00919">
    <property type="entry name" value="Heme_Cu_Oxidase_I"/>
    <property type="match status" value="1"/>
</dbReference>
<dbReference type="InterPro" id="IPR000883">
    <property type="entry name" value="Cyt_C_Oxase_1"/>
</dbReference>
<dbReference type="GO" id="GO:0004129">
    <property type="term" value="F:cytochrome-c oxidase activity"/>
    <property type="evidence" value="ECO:0007669"/>
    <property type="project" value="InterPro"/>
</dbReference>
<dbReference type="SUPFAM" id="SSF81442">
    <property type="entry name" value="Cytochrome c oxidase subunit I-like"/>
    <property type="match status" value="1"/>
</dbReference>
<feature type="transmembrane region" description="Helical" evidence="7">
    <location>
        <begin position="323"/>
        <end position="345"/>
    </location>
</feature>
<feature type="transmembrane region" description="Helical" evidence="7">
    <location>
        <begin position="124"/>
        <end position="143"/>
    </location>
</feature>
<reference evidence="9 10" key="1">
    <citation type="submission" date="2016-04" db="EMBL/GenBank/DDBJ databases">
        <authorList>
            <person name="Evans L.H."/>
            <person name="Alamgir A."/>
            <person name="Owens N."/>
            <person name="Weber N.D."/>
            <person name="Virtaneva K."/>
            <person name="Barbian K."/>
            <person name="Babar A."/>
            <person name="Rosenke K."/>
        </authorList>
    </citation>
    <scope>NUCLEOTIDE SEQUENCE [LARGE SCALE GENOMIC DNA]</scope>
    <source>
        <strain evidence="10">S5(T) (JCM 30642 \VKM B-2941)</strain>
    </source>
</reference>
<dbReference type="InterPro" id="IPR023616">
    <property type="entry name" value="Cyt_c_oxase-like_su1_dom"/>
</dbReference>
<feature type="transmembrane region" description="Helical" evidence="7">
    <location>
        <begin position="198"/>
        <end position="226"/>
    </location>
</feature>
<feature type="domain" description="Cytochrome oxidase subunit I profile" evidence="8">
    <location>
        <begin position="54"/>
        <end position="573"/>
    </location>
</feature>
<feature type="transmembrane region" description="Helical" evidence="7">
    <location>
        <begin position="6"/>
        <end position="26"/>
    </location>
</feature>
<dbReference type="RefSeq" id="WP_148689930.1">
    <property type="nucleotide sequence ID" value="NZ_LT671858.1"/>
</dbReference>
<dbReference type="PROSITE" id="PS00077">
    <property type="entry name" value="COX1_CUB"/>
    <property type="match status" value="1"/>
</dbReference>
<feature type="transmembrane region" description="Helical" evidence="7">
    <location>
        <begin position="78"/>
        <end position="98"/>
    </location>
</feature>
<feature type="transmembrane region" description="Helical" evidence="7">
    <location>
        <begin position="467"/>
        <end position="491"/>
    </location>
</feature>
<protein>
    <submittedName>
        <fullName evidence="9">Heme/copper-type cytochrome/quinol oxidase subunit I</fullName>
    </submittedName>
</protein>
<keyword evidence="5" id="KW-0679">Respiratory chain</keyword>
<proteinExistence type="inferred from homology"/>
<feature type="transmembrane region" description="Helical" evidence="7">
    <location>
        <begin position="238"/>
        <end position="271"/>
    </location>
</feature>
<keyword evidence="2 5" id="KW-0812">Transmembrane</keyword>
<dbReference type="InterPro" id="IPR036927">
    <property type="entry name" value="Cyt_c_oxase-like_su1_sf"/>
</dbReference>
<keyword evidence="5" id="KW-0813">Transport</keyword>
<dbReference type="PANTHER" id="PTHR10422">
    <property type="entry name" value="CYTOCHROME C OXIDASE SUBUNIT 1"/>
    <property type="match status" value="1"/>
</dbReference>
<keyword evidence="5" id="KW-0408">Iron</keyword>
<dbReference type="Proteomes" id="UP000195607">
    <property type="component" value="Chromosome I"/>
</dbReference>
<dbReference type="InterPro" id="IPR023615">
    <property type="entry name" value="Cyt_c_Oxase_su1_BS"/>
</dbReference>
<accession>A0A1N5VB77</accession>
<dbReference type="AlphaFoldDB" id="A0A1N5VB77"/>
<feature type="transmembrane region" description="Helical" evidence="7">
    <location>
        <begin position="291"/>
        <end position="311"/>
    </location>
</feature>
<dbReference type="EMBL" id="LT671858">
    <property type="protein sequence ID" value="SIM70254.1"/>
    <property type="molecule type" value="Genomic_DNA"/>
</dbReference>
<comment type="subcellular location">
    <subcellularLocation>
        <location evidence="1">Membrane</location>
        <topology evidence="1">Multi-pass membrane protein</topology>
    </subcellularLocation>
</comment>
<keyword evidence="5" id="KW-0349">Heme</keyword>
<dbReference type="GO" id="GO:0020037">
    <property type="term" value="F:heme binding"/>
    <property type="evidence" value="ECO:0007669"/>
    <property type="project" value="InterPro"/>
</dbReference>
<dbReference type="Pfam" id="PF00115">
    <property type="entry name" value="COX1"/>
    <property type="match status" value="1"/>
</dbReference>
<feature type="transmembrane region" description="Helical" evidence="7">
    <location>
        <begin position="357"/>
        <end position="381"/>
    </location>
</feature>
<dbReference type="GeneID" id="41588559"/>
<evidence type="ECO:0000313" key="10">
    <source>
        <dbReference type="Proteomes" id="UP000195607"/>
    </source>
</evidence>
<dbReference type="PRINTS" id="PR01165">
    <property type="entry name" value="CYCOXIDASEI"/>
</dbReference>
<dbReference type="PROSITE" id="PS50855">
    <property type="entry name" value="COX1"/>
    <property type="match status" value="1"/>
</dbReference>
<keyword evidence="3 7" id="KW-1133">Transmembrane helix</keyword>
<dbReference type="GO" id="GO:0016020">
    <property type="term" value="C:membrane"/>
    <property type="evidence" value="ECO:0007669"/>
    <property type="project" value="UniProtKB-SubCell"/>
</dbReference>
<evidence type="ECO:0000256" key="4">
    <source>
        <dbReference type="ARBA" id="ARBA00023136"/>
    </source>
</evidence>
<feature type="region of interest" description="Disordered" evidence="6">
    <location>
        <begin position="539"/>
        <end position="573"/>
    </location>
</feature>
<evidence type="ECO:0000259" key="8">
    <source>
        <dbReference type="PROSITE" id="PS50855"/>
    </source>
</evidence>